<protein>
    <submittedName>
        <fullName evidence="1">Uncharacterized protein</fullName>
    </submittedName>
</protein>
<keyword evidence="2" id="KW-1185">Reference proteome</keyword>
<reference evidence="1 2" key="1">
    <citation type="submission" date="2015-01" db="EMBL/GenBank/DDBJ databases">
        <title>Evolution of Trichinella species and genotypes.</title>
        <authorList>
            <person name="Korhonen P.K."/>
            <person name="Edoardo P."/>
            <person name="Giuseppe L.R."/>
            <person name="Gasser R.B."/>
        </authorList>
    </citation>
    <scope>NUCLEOTIDE SEQUENCE [LARGE SCALE GENOMIC DNA]</scope>
    <source>
        <strain evidence="1">ISS1980</strain>
    </source>
</reference>
<evidence type="ECO:0000313" key="2">
    <source>
        <dbReference type="Proteomes" id="UP000054843"/>
    </source>
</evidence>
<comment type="caution">
    <text evidence="1">The sequence shown here is derived from an EMBL/GenBank/DDBJ whole genome shotgun (WGS) entry which is preliminary data.</text>
</comment>
<evidence type="ECO:0000313" key="1">
    <source>
        <dbReference type="EMBL" id="KRZ64593.1"/>
    </source>
</evidence>
<name>A0A0V1LYQ1_9BILA</name>
<proteinExistence type="predicted"/>
<sequence>MQLVSHTGFCSSSPVVSSNVSFLGSATDVVSLKYGK</sequence>
<dbReference type="EMBL" id="JYDO01000945">
    <property type="protein sequence ID" value="KRZ64593.1"/>
    <property type="molecule type" value="Genomic_DNA"/>
</dbReference>
<dbReference type="AlphaFoldDB" id="A0A0V1LYQ1"/>
<organism evidence="1 2">
    <name type="scientific">Trichinella papuae</name>
    <dbReference type="NCBI Taxonomy" id="268474"/>
    <lineage>
        <taxon>Eukaryota</taxon>
        <taxon>Metazoa</taxon>
        <taxon>Ecdysozoa</taxon>
        <taxon>Nematoda</taxon>
        <taxon>Enoplea</taxon>
        <taxon>Dorylaimia</taxon>
        <taxon>Trichinellida</taxon>
        <taxon>Trichinellidae</taxon>
        <taxon>Trichinella</taxon>
    </lineage>
</organism>
<accession>A0A0V1LYQ1</accession>
<gene>
    <name evidence="1" type="ORF">T10_1482</name>
</gene>
<dbReference type="Proteomes" id="UP000054843">
    <property type="component" value="Unassembled WGS sequence"/>
</dbReference>